<gene>
    <name evidence="2" type="ORF">MZO42_10535</name>
</gene>
<name>A0ABU3N3M5_9SPHN</name>
<accession>A0ABU3N3M5</accession>
<dbReference type="InterPro" id="IPR036938">
    <property type="entry name" value="PAP2/HPO_sf"/>
</dbReference>
<organism evidence="2">
    <name type="scientific">Sphingomonas psychrotolerans</name>
    <dbReference type="NCBI Taxonomy" id="1327635"/>
    <lineage>
        <taxon>Bacteria</taxon>
        <taxon>Pseudomonadati</taxon>
        <taxon>Pseudomonadota</taxon>
        <taxon>Alphaproteobacteria</taxon>
        <taxon>Sphingomonadales</taxon>
        <taxon>Sphingomonadaceae</taxon>
        <taxon>Sphingomonas</taxon>
    </lineage>
</organism>
<comment type="caution">
    <text evidence="2">The sequence shown here is derived from an EMBL/GenBank/DDBJ whole genome shotgun (WGS) entry which is preliminary data.</text>
</comment>
<dbReference type="SUPFAM" id="SSF48317">
    <property type="entry name" value="Acid phosphatase/Vanadium-dependent haloperoxidase"/>
    <property type="match status" value="1"/>
</dbReference>
<evidence type="ECO:0000313" key="2">
    <source>
        <dbReference type="EMBL" id="MDT8759135.1"/>
    </source>
</evidence>
<reference evidence="2" key="1">
    <citation type="submission" date="2022-04" db="EMBL/GenBank/DDBJ databases">
        <title>Tomato heritable bacteria conferring resistance against bacterial wilt.</title>
        <authorList>
            <person name="Yin J."/>
        </authorList>
    </citation>
    <scope>NUCLEOTIDE SEQUENCE</scope>
    <source>
        <strain evidence="2">Cra20</strain>
    </source>
</reference>
<dbReference type="Pfam" id="PF01569">
    <property type="entry name" value="PAP2"/>
    <property type="match status" value="1"/>
</dbReference>
<dbReference type="Gene3D" id="1.20.144.10">
    <property type="entry name" value="Phosphatidic acid phosphatase type 2/haloperoxidase"/>
    <property type="match status" value="1"/>
</dbReference>
<protein>
    <submittedName>
        <fullName evidence="2">Phosphatase PAP2 family protein</fullName>
    </submittedName>
</protein>
<proteinExistence type="predicted"/>
<dbReference type="PANTHER" id="PTHR14969:SF13">
    <property type="entry name" value="AT30094P"/>
    <property type="match status" value="1"/>
</dbReference>
<evidence type="ECO:0000259" key="1">
    <source>
        <dbReference type="SMART" id="SM00014"/>
    </source>
</evidence>
<dbReference type="SMART" id="SM00014">
    <property type="entry name" value="acidPPc"/>
    <property type="match status" value="1"/>
</dbReference>
<feature type="domain" description="Phosphatidic acid phosphatase type 2/haloperoxidase" evidence="1">
    <location>
        <begin position="75"/>
        <end position="192"/>
    </location>
</feature>
<dbReference type="PANTHER" id="PTHR14969">
    <property type="entry name" value="SPHINGOSINE-1-PHOSPHATE PHOSPHOHYDROLASE"/>
    <property type="match status" value="1"/>
</dbReference>
<dbReference type="InterPro" id="IPR000326">
    <property type="entry name" value="PAP2/HPO"/>
</dbReference>
<sequence>MARKKLKAPKAARRASKAERIDAAVSTELMRHRANRAVRALGWVSEAADQPPLIGASLAAIGAGAILRRPRLLRTGLRMLASELVATAIKGAVKHHINRTRPHKMLEDGRYALDTDAKGSKDEGPWNSFPSGHTAGAMAVGRAVSREYPQAAQGAGVATALVALIQLPRGKHFVSDVIAGAVIGAVSEAVVDAAARRLAGRLRRRRGADSAWEGCAPRALRFPRLAPA</sequence>
<dbReference type="EMBL" id="JALMLT010000002">
    <property type="protein sequence ID" value="MDT8759135.1"/>
    <property type="molecule type" value="Genomic_DNA"/>
</dbReference>